<dbReference type="Pfam" id="PF13377">
    <property type="entry name" value="Peripla_BP_3"/>
    <property type="match status" value="1"/>
</dbReference>
<dbReference type="InterPro" id="IPR046335">
    <property type="entry name" value="LacI/GalR-like_sensor"/>
</dbReference>
<reference evidence="5 6" key="1">
    <citation type="journal article" date="2014" name="Int. J. Syst. Evol. Microbiol.">
        <title>Celeribacter indicus sp. nov., a polycyclic aromatic hydrocarbon-degrading bacterium from deep-sea sediment and reclassification of Huaishuia halophila as Celeribacter halophilus comb. nov.</title>
        <authorList>
            <person name="Lai Q."/>
            <person name="Cao J."/>
            <person name="Yuan J."/>
            <person name="Li F."/>
            <person name="Shao Z."/>
        </authorList>
    </citation>
    <scope>NUCLEOTIDE SEQUENCE [LARGE SCALE GENOMIC DNA]</scope>
    <source>
        <strain evidence="5">P73</strain>
    </source>
</reference>
<dbReference type="STRING" id="1208324.P73_3123"/>
<accession>A0A0B5DWN7</accession>
<dbReference type="InterPro" id="IPR010982">
    <property type="entry name" value="Lambda_DNA-bd_dom_sf"/>
</dbReference>
<keyword evidence="1" id="KW-0805">Transcription regulation</keyword>
<dbReference type="SMART" id="SM00354">
    <property type="entry name" value="HTH_LACI"/>
    <property type="match status" value="1"/>
</dbReference>
<dbReference type="RefSeq" id="WP_052453336.1">
    <property type="nucleotide sequence ID" value="NZ_CP004393.1"/>
</dbReference>
<keyword evidence="2" id="KW-0238">DNA-binding</keyword>
<gene>
    <name evidence="5" type="ORF">P73_3123</name>
</gene>
<name>A0A0B5DWN7_9RHOB</name>
<sequence>MISLKHIAREMGVSTATVSNALSGKGRVSSALAERIRTYAISAGYRPSSAARALKTGQSGILGLVMPDLTNPLFPSFARHVSVAAESHGLGILIGDSRGDAARQGAAISHLVGRGVDGIIIVPQKGTSPVIPRVPGVVINTRSDPRSTVSADHGGGGRLLGAHIAGLGHRQVVLLGGDAISEVQRDRVRGMAGGLGDGVSHEILWGEAGMAALPDHVRRGATAVLATSDLLALGAHSHLSRAGYRVPEDVSLTGFDDLPFATVMHPALTTTAQNVEAIAEYALGAITRMIAGEDDLPGGHAIPMRLVVRASSAAPPDVCRDAS</sequence>
<organism evidence="5 6">
    <name type="scientific">Celeribacter indicus</name>
    <dbReference type="NCBI Taxonomy" id="1208324"/>
    <lineage>
        <taxon>Bacteria</taxon>
        <taxon>Pseudomonadati</taxon>
        <taxon>Pseudomonadota</taxon>
        <taxon>Alphaproteobacteria</taxon>
        <taxon>Rhodobacterales</taxon>
        <taxon>Roseobacteraceae</taxon>
        <taxon>Celeribacter</taxon>
    </lineage>
</organism>
<evidence type="ECO:0000256" key="3">
    <source>
        <dbReference type="ARBA" id="ARBA00023163"/>
    </source>
</evidence>
<dbReference type="Gene3D" id="3.40.50.2300">
    <property type="match status" value="2"/>
</dbReference>
<dbReference type="Pfam" id="PF00356">
    <property type="entry name" value="LacI"/>
    <property type="match status" value="1"/>
</dbReference>
<dbReference type="InterPro" id="IPR028082">
    <property type="entry name" value="Peripla_BP_I"/>
</dbReference>
<evidence type="ECO:0000256" key="1">
    <source>
        <dbReference type="ARBA" id="ARBA00023015"/>
    </source>
</evidence>
<keyword evidence="3" id="KW-0804">Transcription</keyword>
<dbReference type="SUPFAM" id="SSF53822">
    <property type="entry name" value="Periplasmic binding protein-like I"/>
    <property type="match status" value="1"/>
</dbReference>
<evidence type="ECO:0000259" key="4">
    <source>
        <dbReference type="PROSITE" id="PS50932"/>
    </source>
</evidence>
<dbReference type="CDD" id="cd01392">
    <property type="entry name" value="HTH_LacI"/>
    <property type="match status" value="1"/>
</dbReference>
<evidence type="ECO:0000313" key="5">
    <source>
        <dbReference type="EMBL" id="AJE47838.1"/>
    </source>
</evidence>
<keyword evidence="6" id="KW-1185">Reference proteome</keyword>
<dbReference type="GO" id="GO:0003700">
    <property type="term" value="F:DNA-binding transcription factor activity"/>
    <property type="evidence" value="ECO:0007669"/>
    <property type="project" value="TreeGrafter"/>
</dbReference>
<dbReference type="Proteomes" id="UP000031521">
    <property type="component" value="Chromosome"/>
</dbReference>
<dbReference type="SUPFAM" id="SSF47413">
    <property type="entry name" value="lambda repressor-like DNA-binding domains"/>
    <property type="match status" value="1"/>
</dbReference>
<feature type="domain" description="HTH lacI-type" evidence="4">
    <location>
        <begin position="2"/>
        <end position="56"/>
    </location>
</feature>
<dbReference type="CDD" id="cd06267">
    <property type="entry name" value="PBP1_LacI_sugar_binding-like"/>
    <property type="match status" value="1"/>
</dbReference>
<dbReference type="PROSITE" id="PS50932">
    <property type="entry name" value="HTH_LACI_2"/>
    <property type="match status" value="1"/>
</dbReference>
<dbReference type="HOGENOM" id="CLU_037628_6_1_5"/>
<dbReference type="PANTHER" id="PTHR30146:SF138">
    <property type="entry name" value="TRANSCRIPTIONAL REGULATORY PROTEIN"/>
    <property type="match status" value="1"/>
</dbReference>
<protein>
    <submittedName>
        <fullName evidence="5">LacI family transcriptional regulator</fullName>
    </submittedName>
</protein>
<dbReference type="InterPro" id="IPR000843">
    <property type="entry name" value="HTH_LacI"/>
</dbReference>
<dbReference type="EMBL" id="CP004393">
    <property type="protein sequence ID" value="AJE47838.1"/>
    <property type="molecule type" value="Genomic_DNA"/>
</dbReference>
<dbReference type="GO" id="GO:0000976">
    <property type="term" value="F:transcription cis-regulatory region binding"/>
    <property type="evidence" value="ECO:0007669"/>
    <property type="project" value="TreeGrafter"/>
</dbReference>
<dbReference type="Gene3D" id="1.10.260.40">
    <property type="entry name" value="lambda repressor-like DNA-binding domains"/>
    <property type="match status" value="1"/>
</dbReference>
<evidence type="ECO:0000313" key="6">
    <source>
        <dbReference type="Proteomes" id="UP000031521"/>
    </source>
</evidence>
<proteinExistence type="predicted"/>
<dbReference type="PANTHER" id="PTHR30146">
    <property type="entry name" value="LACI-RELATED TRANSCRIPTIONAL REPRESSOR"/>
    <property type="match status" value="1"/>
</dbReference>
<evidence type="ECO:0000256" key="2">
    <source>
        <dbReference type="ARBA" id="ARBA00023125"/>
    </source>
</evidence>
<dbReference type="AlphaFoldDB" id="A0A0B5DWN7"/>
<dbReference type="KEGG" id="cid:P73_3123"/>